<dbReference type="InterPro" id="IPR037069">
    <property type="entry name" value="AcylCoA_DH/ox_N_sf"/>
</dbReference>
<dbReference type="SUPFAM" id="SSF47203">
    <property type="entry name" value="Acyl-CoA dehydrogenase C-terminal domain-like"/>
    <property type="match status" value="1"/>
</dbReference>
<evidence type="ECO:0000256" key="4">
    <source>
        <dbReference type="ARBA" id="ARBA00022827"/>
    </source>
</evidence>
<dbReference type="Gene3D" id="1.10.540.10">
    <property type="entry name" value="Acyl-CoA dehydrogenase/oxidase, N-terminal domain"/>
    <property type="match status" value="1"/>
</dbReference>
<evidence type="ECO:0000313" key="10">
    <source>
        <dbReference type="Proteomes" id="UP000198852"/>
    </source>
</evidence>
<dbReference type="Pfam" id="PF00441">
    <property type="entry name" value="Acyl-CoA_dh_1"/>
    <property type="match status" value="1"/>
</dbReference>
<evidence type="ECO:0000256" key="6">
    <source>
        <dbReference type="SAM" id="MobiDB-lite"/>
    </source>
</evidence>
<dbReference type="Gene3D" id="1.20.140.10">
    <property type="entry name" value="Butyryl-CoA Dehydrogenase, subunit A, domain 3"/>
    <property type="match status" value="1"/>
</dbReference>
<dbReference type="InterPro" id="IPR009075">
    <property type="entry name" value="AcylCo_DH/oxidase_C"/>
</dbReference>
<dbReference type="STRING" id="95161.SAMN05660874_04031"/>
<keyword evidence="10" id="KW-1185">Reference proteome</keyword>
<feature type="domain" description="Acyl-CoA dehydrogenase/oxidase C-terminal" evidence="7">
    <location>
        <begin position="252"/>
        <end position="376"/>
    </location>
</feature>
<dbReference type="EMBL" id="FOZX01000007">
    <property type="protein sequence ID" value="SFS89755.1"/>
    <property type="molecule type" value="Genomic_DNA"/>
</dbReference>
<dbReference type="PANTHER" id="PTHR43884">
    <property type="entry name" value="ACYL-COA DEHYDROGENASE"/>
    <property type="match status" value="1"/>
</dbReference>
<name>A0A1I6TKQ9_9PSEU</name>
<evidence type="ECO:0000256" key="5">
    <source>
        <dbReference type="ARBA" id="ARBA00023002"/>
    </source>
</evidence>
<dbReference type="InterPro" id="IPR009100">
    <property type="entry name" value="AcylCoA_DH/oxidase_NM_dom_sf"/>
</dbReference>
<evidence type="ECO:0000256" key="1">
    <source>
        <dbReference type="ARBA" id="ARBA00001974"/>
    </source>
</evidence>
<evidence type="ECO:0000259" key="7">
    <source>
        <dbReference type="Pfam" id="PF00441"/>
    </source>
</evidence>
<gene>
    <name evidence="9" type="ORF">SAMN05660874_04031</name>
</gene>
<keyword evidence="3" id="KW-0285">Flavoprotein</keyword>
<dbReference type="RefSeq" id="WP_217649768.1">
    <property type="nucleotide sequence ID" value="NZ_FOZX01000007.1"/>
</dbReference>
<evidence type="ECO:0000313" key="9">
    <source>
        <dbReference type="EMBL" id="SFS89755.1"/>
    </source>
</evidence>
<dbReference type="Pfam" id="PF02771">
    <property type="entry name" value="Acyl-CoA_dh_N"/>
    <property type="match status" value="1"/>
</dbReference>
<comment type="similarity">
    <text evidence="2">Belongs to the acyl-CoA dehydrogenase family.</text>
</comment>
<keyword evidence="4" id="KW-0274">FAD</keyword>
<evidence type="ECO:0000256" key="3">
    <source>
        <dbReference type="ARBA" id="ARBA00022630"/>
    </source>
</evidence>
<feature type="compositionally biased region" description="Low complexity" evidence="6">
    <location>
        <begin position="142"/>
        <end position="191"/>
    </location>
</feature>
<reference evidence="10" key="1">
    <citation type="submission" date="2016-10" db="EMBL/GenBank/DDBJ databases">
        <authorList>
            <person name="Varghese N."/>
            <person name="Submissions S."/>
        </authorList>
    </citation>
    <scope>NUCLEOTIDE SEQUENCE [LARGE SCALE GENOMIC DNA]</scope>
    <source>
        <strain evidence="10">DSM 44771</strain>
    </source>
</reference>
<dbReference type="Proteomes" id="UP000198852">
    <property type="component" value="Unassembled WGS sequence"/>
</dbReference>
<dbReference type="SUPFAM" id="SSF56645">
    <property type="entry name" value="Acyl-CoA dehydrogenase NM domain-like"/>
    <property type="match status" value="1"/>
</dbReference>
<sequence length="423" mass="44128">MSTDQDLRDVLRDVLAGELTDRLDQAVTGVGFDAELWAKLSDLGFTALTAPEAHGGSGAGWPEAAALLTESAAAARHLPFAESDLLAHWLLRTTGIPDPDPTTPLTVALFHTDGTARSVPWLGHVPTLLVIPHPNATWTLHTPESPGTPSPDSSGSRSPESSGSRSPDSSGSRSPENSGNPSPENGGNPSPEHSGNREPENSGNRGPEYCRNRGVEYGGIPGVERWRGRVSRSGLPRGDAFGVSVGDGVVVGVDVVDQLVLRGALARAVQVVGALERAVDLCVEHARTRVQFGRPLAKFQAVQHLVADAAAEAALARAAVDAAVLDAAETELTGPASATKVAAARSCAGHAASVVVRNAHQVHGAIGTTQEHPLQLVTLPALDWRGEFGTTRDWDRFLAASGPLWDVVQGAPAEHPPIPGGHR</sequence>
<feature type="domain" description="Acyl-CoA dehydrogenase/oxidase N-terminal" evidence="8">
    <location>
        <begin position="4"/>
        <end position="87"/>
    </location>
</feature>
<evidence type="ECO:0000259" key="8">
    <source>
        <dbReference type="Pfam" id="PF02771"/>
    </source>
</evidence>
<keyword evidence="5" id="KW-0560">Oxidoreductase</keyword>
<evidence type="ECO:0000256" key="2">
    <source>
        <dbReference type="ARBA" id="ARBA00009347"/>
    </source>
</evidence>
<organism evidence="9 10">
    <name type="scientific">Saccharopolyspora flava</name>
    <dbReference type="NCBI Taxonomy" id="95161"/>
    <lineage>
        <taxon>Bacteria</taxon>
        <taxon>Bacillati</taxon>
        <taxon>Actinomycetota</taxon>
        <taxon>Actinomycetes</taxon>
        <taxon>Pseudonocardiales</taxon>
        <taxon>Pseudonocardiaceae</taxon>
        <taxon>Saccharopolyspora</taxon>
    </lineage>
</organism>
<feature type="region of interest" description="Disordered" evidence="6">
    <location>
        <begin position="139"/>
        <end position="210"/>
    </location>
</feature>
<dbReference type="InterPro" id="IPR013786">
    <property type="entry name" value="AcylCoA_DH/ox_N"/>
</dbReference>
<dbReference type="InterPro" id="IPR036250">
    <property type="entry name" value="AcylCo_DH-like_C"/>
</dbReference>
<dbReference type="GO" id="GO:0050660">
    <property type="term" value="F:flavin adenine dinucleotide binding"/>
    <property type="evidence" value="ECO:0007669"/>
    <property type="project" value="InterPro"/>
</dbReference>
<proteinExistence type="inferred from homology"/>
<dbReference type="GO" id="GO:0003995">
    <property type="term" value="F:acyl-CoA dehydrogenase activity"/>
    <property type="evidence" value="ECO:0007669"/>
    <property type="project" value="TreeGrafter"/>
</dbReference>
<dbReference type="AlphaFoldDB" id="A0A1I6TKQ9"/>
<protein>
    <submittedName>
        <fullName evidence="9">Acyl-CoA dehydrogenase, N-terminal domain</fullName>
    </submittedName>
</protein>
<dbReference type="PANTHER" id="PTHR43884:SF20">
    <property type="entry name" value="ACYL-COA DEHYDROGENASE FADE28"/>
    <property type="match status" value="1"/>
</dbReference>
<comment type="cofactor">
    <cofactor evidence="1">
        <name>FAD</name>
        <dbReference type="ChEBI" id="CHEBI:57692"/>
    </cofactor>
</comment>
<accession>A0A1I6TKQ9</accession>